<dbReference type="PANTHER" id="PTHR10443:SF12">
    <property type="entry name" value="DIPEPTIDASE"/>
    <property type="match status" value="1"/>
</dbReference>
<dbReference type="CDD" id="cd01301">
    <property type="entry name" value="rDP_like"/>
    <property type="match status" value="1"/>
</dbReference>
<dbReference type="Proteomes" id="UP000257144">
    <property type="component" value="Unassembled WGS sequence"/>
</dbReference>
<protein>
    <submittedName>
        <fullName evidence="1">Membrane dipeptidase</fullName>
    </submittedName>
</protein>
<dbReference type="Pfam" id="PF01244">
    <property type="entry name" value="Peptidase_M19"/>
    <property type="match status" value="1"/>
</dbReference>
<reference evidence="1 2" key="1">
    <citation type="submission" date="2018-07" db="EMBL/GenBank/DDBJ databases">
        <title>Bacillus sp. YLB-04 draft genome sequence.</title>
        <authorList>
            <person name="Yu L."/>
            <person name="Tang X."/>
        </authorList>
    </citation>
    <scope>NUCLEOTIDE SEQUENCE [LARGE SCALE GENOMIC DNA]</scope>
    <source>
        <strain evidence="1 2">YLB-04</strain>
    </source>
</reference>
<comment type="caution">
    <text evidence="1">The sequence shown here is derived from an EMBL/GenBank/DDBJ whole genome shotgun (WGS) entry which is preliminary data.</text>
</comment>
<dbReference type="GO" id="GO:0070573">
    <property type="term" value="F:metallodipeptidase activity"/>
    <property type="evidence" value="ECO:0007669"/>
    <property type="project" value="InterPro"/>
</dbReference>
<dbReference type="GO" id="GO:0006508">
    <property type="term" value="P:proteolysis"/>
    <property type="evidence" value="ECO:0007669"/>
    <property type="project" value="InterPro"/>
</dbReference>
<dbReference type="InterPro" id="IPR008257">
    <property type="entry name" value="Pept_M19"/>
</dbReference>
<name>A0A3D8GX17_9BACI</name>
<dbReference type="PANTHER" id="PTHR10443">
    <property type="entry name" value="MICROSOMAL DIPEPTIDASE"/>
    <property type="match status" value="1"/>
</dbReference>
<dbReference type="EMBL" id="QNQT01000001">
    <property type="protein sequence ID" value="RDU38984.1"/>
    <property type="molecule type" value="Genomic_DNA"/>
</dbReference>
<proteinExistence type="predicted"/>
<evidence type="ECO:0000313" key="2">
    <source>
        <dbReference type="Proteomes" id="UP000257144"/>
    </source>
</evidence>
<sequence>MKIFDAHCDVLLKLYEDKTINFKDSPSLQANLEGMKESGVKVQCFAIFVPSELEQERKFDAAEEMANIFHKKVVGENEGLVHVRNREDISRLKENEIGAMLTLEGCDCIGSDIGKLNTLLGYGVSSVGLTWNWANAVADGAKETRGRGLTPFGREVVELLNETKTWCDVSHLSERGFWDVIELADFPMASHSNSHTLCRHPRNLKDDQIRALIRRDSVMGLTFVPYFLNESGEAAINDVLRHLDHVCSLGAEDHVGFGSDFDGIEKTVDRLSSTREYTNLINELQKHYSEIQVERFLFKNMEKRLPK</sequence>
<organism evidence="1 2">
    <name type="scientific">Neobacillus piezotolerans</name>
    <dbReference type="NCBI Taxonomy" id="2259171"/>
    <lineage>
        <taxon>Bacteria</taxon>
        <taxon>Bacillati</taxon>
        <taxon>Bacillota</taxon>
        <taxon>Bacilli</taxon>
        <taxon>Bacillales</taxon>
        <taxon>Bacillaceae</taxon>
        <taxon>Neobacillus</taxon>
    </lineage>
</organism>
<dbReference type="OrthoDB" id="9804920at2"/>
<dbReference type="SUPFAM" id="SSF51556">
    <property type="entry name" value="Metallo-dependent hydrolases"/>
    <property type="match status" value="1"/>
</dbReference>
<accession>A0A3D8GX17</accession>
<dbReference type="PROSITE" id="PS51365">
    <property type="entry name" value="RENAL_DIPEPTIDASE_2"/>
    <property type="match status" value="1"/>
</dbReference>
<dbReference type="InterPro" id="IPR032466">
    <property type="entry name" value="Metal_Hydrolase"/>
</dbReference>
<evidence type="ECO:0000313" key="1">
    <source>
        <dbReference type="EMBL" id="RDU38984.1"/>
    </source>
</evidence>
<dbReference type="RefSeq" id="WP_115450897.1">
    <property type="nucleotide sequence ID" value="NZ_QNQT01000001.1"/>
</dbReference>
<keyword evidence="2" id="KW-1185">Reference proteome</keyword>
<dbReference type="AlphaFoldDB" id="A0A3D8GX17"/>
<dbReference type="Gene3D" id="3.20.20.140">
    <property type="entry name" value="Metal-dependent hydrolases"/>
    <property type="match status" value="1"/>
</dbReference>
<gene>
    <name evidence="1" type="ORF">DRW41_03400</name>
</gene>